<keyword evidence="10" id="KW-1185">Reference proteome</keyword>
<comment type="similarity">
    <text evidence="7">Belongs to the binding-protein-dependent transport system permease family.</text>
</comment>
<evidence type="ECO:0000256" key="4">
    <source>
        <dbReference type="ARBA" id="ARBA00022692"/>
    </source>
</evidence>
<dbReference type="RefSeq" id="WP_345603401.1">
    <property type="nucleotide sequence ID" value="NZ_BAABJO010000003.1"/>
</dbReference>
<keyword evidence="3" id="KW-1003">Cell membrane</keyword>
<feature type="transmembrane region" description="Helical" evidence="7">
    <location>
        <begin position="132"/>
        <end position="151"/>
    </location>
</feature>
<evidence type="ECO:0000313" key="10">
    <source>
        <dbReference type="Proteomes" id="UP001500804"/>
    </source>
</evidence>
<comment type="caution">
    <text evidence="9">The sequence shown here is derived from an EMBL/GenBank/DDBJ whole genome shotgun (WGS) entry which is preliminary data.</text>
</comment>
<keyword evidence="2 7" id="KW-0813">Transport</keyword>
<feature type="domain" description="ABC transmembrane type-1" evidence="8">
    <location>
        <begin position="66"/>
        <end position="246"/>
    </location>
</feature>
<comment type="subcellular location">
    <subcellularLocation>
        <location evidence="1 7">Cell membrane</location>
        <topology evidence="1 7">Multi-pass membrane protein</topology>
    </subcellularLocation>
</comment>
<reference evidence="10" key="1">
    <citation type="journal article" date="2019" name="Int. J. Syst. Evol. Microbiol.">
        <title>The Global Catalogue of Microorganisms (GCM) 10K type strain sequencing project: providing services to taxonomists for standard genome sequencing and annotation.</title>
        <authorList>
            <consortium name="The Broad Institute Genomics Platform"/>
            <consortium name="The Broad Institute Genome Sequencing Center for Infectious Disease"/>
            <person name="Wu L."/>
            <person name="Ma J."/>
        </authorList>
    </citation>
    <scope>NUCLEOTIDE SEQUENCE [LARGE SCALE GENOMIC DNA]</scope>
    <source>
        <strain evidence="10">JCM 18302</strain>
    </source>
</reference>
<sequence>MTAAEAVGGRGRAAARVLVPLLVPAAIVVVWWFASAASTSPYFPPLSRILATFAEHWLGDRVVSDVLPSLGRMLAGFGAAVVVGVGLGALLGRLPLLAHALNPVLQFGRALPATALVPVSIAVLGIGNVPKILLIAFVTVFPVMLNTIDGVRGVDPVLEDVTRSYRLTRRQRLFRVQLPAAAPQVVAGVRVALGVAFVMMIVTELIAATNGIGFVTLIAQQSFRVSLMWSGMLLLGILGVAVNVLFALAERRLLRWYSHARED</sequence>
<keyword evidence="6 7" id="KW-0472">Membrane</keyword>
<name>A0ABP9NAC9_9PSEU</name>
<feature type="transmembrane region" description="Helical" evidence="7">
    <location>
        <begin position="17"/>
        <end position="34"/>
    </location>
</feature>
<dbReference type="Proteomes" id="UP001500804">
    <property type="component" value="Unassembled WGS sequence"/>
</dbReference>
<evidence type="ECO:0000256" key="5">
    <source>
        <dbReference type="ARBA" id="ARBA00022989"/>
    </source>
</evidence>
<dbReference type="CDD" id="cd06261">
    <property type="entry name" value="TM_PBP2"/>
    <property type="match status" value="1"/>
</dbReference>
<dbReference type="PANTHER" id="PTHR30151">
    <property type="entry name" value="ALKANE SULFONATE ABC TRANSPORTER-RELATED, MEMBRANE SUBUNIT"/>
    <property type="match status" value="1"/>
</dbReference>
<gene>
    <name evidence="9" type="ORF">GCM10023320_08290</name>
</gene>
<dbReference type="EMBL" id="BAABJO010000003">
    <property type="protein sequence ID" value="GAA5113130.1"/>
    <property type="molecule type" value="Genomic_DNA"/>
</dbReference>
<evidence type="ECO:0000256" key="7">
    <source>
        <dbReference type="RuleBase" id="RU363032"/>
    </source>
</evidence>
<evidence type="ECO:0000256" key="6">
    <source>
        <dbReference type="ARBA" id="ARBA00023136"/>
    </source>
</evidence>
<keyword evidence="4 7" id="KW-0812">Transmembrane</keyword>
<feature type="transmembrane region" description="Helical" evidence="7">
    <location>
        <begin position="104"/>
        <end position="126"/>
    </location>
</feature>
<dbReference type="InterPro" id="IPR035906">
    <property type="entry name" value="MetI-like_sf"/>
</dbReference>
<evidence type="ECO:0000256" key="2">
    <source>
        <dbReference type="ARBA" id="ARBA00022448"/>
    </source>
</evidence>
<feature type="transmembrane region" description="Helical" evidence="7">
    <location>
        <begin position="73"/>
        <end position="92"/>
    </location>
</feature>
<accession>A0ABP9NAC9</accession>
<dbReference type="PROSITE" id="PS50928">
    <property type="entry name" value="ABC_TM1"/>
    <property type="match status" value="1"/>
</dbReference>
<evidence type="ECO:0000313" key="9">
    <source>
        <dbReference type="EMBL" id="GAA5113130.1"/>
    </source>
</evidence>
<dbReference type="Pfam" id="PF00528">
    <property type="entry name" value="BPD_transp_1"/>
    <property type="match status" value="1"/>
</dbReference>
<dbReference type="PANTHER" id="PTHR30151:SF38">
    <property type="entry name" value="ALIPHATIC SULFONATES TRANSPORT PERMEASE PROTEIN SSUC-RELATED"/>
    <property type="match status" value="1"/>
</dbReference>
<evidence type="ECO:0000256" key="1">
    <source>
        <dbReference type="ARBA" id="ARBA00004651"/>
    </source>
</evidence>
<organism evidence="9 10">
    <name type="scientific">Pseudonocardia adelaidensis</name>
    <dbReference type="NCBI Taxonomy" id="648754"/>
    <lineage>
        <taxon>Bacteria</taxon>
        <taxon>Bacillati</taxon>
        <taxon>Actinomycetota</taxon>
        <taxon>Actinomycetes</taxon>
        <taxon>Pseudonocardiales</taxon>
        <taxon>Pseudonocardiaceae</taxon>
        <taxon>Pseudonocardia</taxon>
    </lineage>
</organism>
<evidence type="ECO:0000256" key="3">
    <source>
        <dbReference type="ARBA" id="ARBA00022475"/>
    </source>
</evidence>
<dbReference type="InterPro" id="IPR000515">
    <property type="entry name" value="MetI-like"/>
</dbReference>
<proteinExistence type="inferred from homology"/>
<evidence type="ECO:0000259" key="8">
    <source>
        <dbReference type="PROSITE" id="PS50928"/>
    </source>
</evidence>
<dbReference type="Gene3D" id="1.10.3720.10">
    <property type="entry name" value="MetI-like"/>
    <property type="match status" value="1"/>
</dbReference>
<protein>
    <submittedName>
        <fullName evidence="9">ABC transporter permease</fullName>
    </submittedName>
</protein>
<feature type="transmembrane region" description="Helical" evidence="7">
    <location>
        <begin position="231"/>
        <end position="249"/>
    </location>
</feature>
<feature type="transmembrane region" description="Helical" evidence="7">
    <location>
        <begin position="195"/>
        <end position="219"/>
    </location>
</feature>
<dbReference type="SUPFAM" id="SSF161098">
    <property type="entry name" value="MetI-like"/>
    <property type="match status" value="1"/>
</dbReference>
<keyword evidence="5 7" id="KW-1133">Transmembrane helix</keyword>